<dbReference type="GO" id="GO:0003723">
    <property type="term" value="F:RNA binding"/>
    <property type="evidence" value="ECO:0007669"/>
    <property type="project" value="InterPro"/>
</dbReference>
<dbReference type="EMBL" id="GL377574">
    <property type="protein sequence ID" value="EFJ31243.1"/>
    <property type="molecule type" value="Genomic_DNA"/>
</dbReference>
<gene>
    <name evidence="4" type="ORF">SELMODRAFT_89004</name>
</gene>
<reference evidence="4 5" key="1">
    <citation type="journal article" date="2011" name="Science">
        <title>The Selaginella genome identifies genetic changes associated with the evolution of vascular plants.</title>
        <authorList>
            <person name="Banks J.A."/>
            <person name="Nishiyama T."/>
            <person name="Hasebe M."/>
            <person name="Bowman J.L."/>
            <person name="Gribskov M."/>
            <person name="dePamphilis C."/>
            <person name="Albert V.A."/>
            <person name="Aono N."/>
            <person name="Aoyama T."/>
            <person name="Ambrose B.A."/>
            <person name="Ashton N.W."/>
            <person name="Axtell M.J."/>
            <person name="Barker E."/>
            <person name="Barker M.S."/>
            <person name="Bennetzen J.L."/>
            <person name="Bonawitz N.D."/>
            <person name="Chapple C."/>
            <person name="Cheng C."/>
            <person name="Correa L.G."/>
            <person name="Dacre M."/>
            <person name="DeBarry J."/>
            <person name="Dreyer I."/>
            <person name="Elias M."/>
            <person name="Engstrom E.M."/>
            <person name="Estelle M."/>
            <person name="Feng L."/>
            <person name="Finet C."/>
            <person name="Floyd S.K."/>
            <person name="Frommer W.B."/>
            <person name="Fujita T."/>
            <person name="Gramzow L."/>
            <person name="Gutensohn M."/>
            <person name="Harholt J."/>
            <person name="Hattori M."/>
            <person name="Heyl A."/>
            <person name="Hirai T."/>
            <person name="Hiwatashi Y."/>
            <person name="Ishikawa M."/>
            <person name="Iwata M."/>
            <person name="Karol K.G."/>
            <person name="Koehler B."/>
            <person name="Kolukisaoglu U."/>
            <person name="Kubo M."/>
            <person name="Kurata T."/>
            <person name="Lalonde S."/>
            <person name="Li K."/>
            <person name="Li Y."/>
            <person name="Litt A."/>
            <person name="Lyons E."/>
            <person name="Manning G."/>
            <person name="Maruyama T."/>
            <person name="Michael T.P."/>
            <person name="Mikami K."/>
            <person name="Miyazaki S."/>
            <person name="Morinaga S."/>
            <person name="Murata T."/>
            <person name="Mueller-Roeber B."/>
            <person name="Nelson D.R."/>
            <person name="Obara M."/>
            <person name="Oguri Y."/>
            <person name="Olmstead R.G."/>
            <person name="Onodera N."/>
            <person name="Petersen B.L."/>
            <person name="Pils B."/>
            <person name="Prigge M."/>
            <person name="Rensing S.A."/>
            <person name="Riano-Pachon D.M."/>
            <person name="Roberts A.W."/>
            <person name="Sato Y."/>
            <person name="Scheller H.V."/>
            <person name="Schulz B."/>
            <person name="Schulz C."/>
            <person name="Shakirov E.V."/>
            <person name="Shibagaki N."/>
            <person name="Shinohara N."/>
            <person name="Shippen D.E."/>
            <person name="Soerensen I."/>
            <person name="Sotooka R."/>
            <person name="Sugimoto N."/>
            <person name="Sugita M."/>
            <person name="Sumikawa N."/>
            <person name="Tanurdzic M."/>
            <person name="Theissen G."/>
            <person name="Ulvskov P."/>
            <person name="Wakazuki S."/>
            <person name="Weng J.K."/>
            <person name="Willats W.W."/>
            <person name="Wipf D."/>
            <person name="Wolf P.G."/>
            <person name="Yang L."/>
            <person name="Zimmer A.D."/>
            <person name="Zhu Q."/>
            <person name="Mitros T."/>
            <person name="Hellsten U."/>
            <person name="Loque D."/>
            <person name="Otillar R."/>
            <person name="Salamov A."/>
            <person name="Schmutz J."/>
            <person name="Shapiro H."/>
            <person name="Lindquist E."/>
            <person name="Lucas S."/>
            <person name="Rokhsar D."/>
            <person name="Grigoriev I.V."/>
        </authorList>
    </citation>
    <scope>NUCLEOTIDE SEQUENCE [LARGE SCALE GENOMIC DNA]</scope>
</reference>
<dbReference type="NCBIfam" id="TIGR00756">
    <property type="entry name" value="PPR"/>
    <property type="match status" value="4"/>
</dbReference>
<dbReference type="GO" id="GO:0009451">
    <property type="term" value="P:RNA modification"/>
    <property type="evidence" value="ECO:0007669"/>
    <property type="project" value="InterPro"/>
</dbReference>
<evidence type="ECO:0008006" key="6">
    <source>
        <dbReference type="Google" id="ProtNLM"/>
    </source>
</evidence>
<dbReference type="Proteomes" id="UP000001514">
    <property type="component" value="Unassembled WGS sequence"/>
</dbReference>
<keyword evidence="5" id="KW-1185">Reference proteome</keyword>
<dbReference type="FunFam" id="1.25.40.10:FF:000381">
    <property type="entry name" value="Pentatricopeptide repeat-containing protein"/>
    <property type="match status" value="1"/>
</dbReference>
<accession>D8R9Z2</accession>
<dbReference type="PANTHER" id="PTHR24015:SF548">
    <property type="entry name" value="OS08G0340900 PROTEIN"/>
    <property type="match status" value="1"/>
</dbReference>
<protein>
    <recommendedName>
        <fullName evidence="6">Pentacotripeptide-repeat region of PRORP domain-containing protein</fullName>
    </recommendedName>
</protein>
<feature type="coiled-coil region" evidence="3">
    <location>
        <begin position="443"/>
        <end position="470"/>
    </location>
</feature>
<feature type="repeat" description="PPR" evidence="2">
    <location>
        <begin position="64"/>
        <end position="98"/>
    </location>
</feature>
<dbReference type="FunFam" id="1.25.40.10:FF:000090">
    <property type="entry name" value="Pentatricopeptide repeat-containing protein, chloroplastic"/>
    <property type="match status" value="1"/>
</dbReference>
<dbReference type="InParanoid" id="D8R9Z2"/>
<sequence length="471" mass="52831">MYEFLMRFCGSRQLLGEGKRIHQHIVDRGHGDDRFLANLLVQMYGQCGAAEIARAVFDRIADRNVFSWTLMIAAYAQNGHDAAALRLFREMDLHGEPADRIVLVEILGVCARLELLAQGQTIHARIVALGFDADTVAATAIFNMYARCGFLRRARELFDRLEEKSVVSWNAMITAYARTGQARQALDIFRRLDQEGIEADEMSYSGLLAAFAMRQSLDKGRILHARIKACGFEAMLQVANPLINMYGKCGCVEEARRIFDAVPSKNIVSWNTILAAYAGNGRVTEALDLFAKIAMPPDWISFCVVLQACSHAGLVDEAWDFLLSMRSQHGIEPRRAHYSAMVEIFGKAGKLEEAERLIAAMPVEPDAVIWRSLLGACKIHGDTERGTRAALKVIELKPDESGPYILLSNLHAAAGRLDELDKVRKLMKERRLGKSWAMDAVSKETLELESKQVRERLLALNRHMEDLRVNR</sequence>
<dbReference type="KEGG" id="smo:SELMODRAFT_89004"/>
<name>D8R9Z2_SELML</name>
<dbReference type="OMA" id="ANPLINM"/>
<dbReference type="AlphaFoldDB" id="D8R9Z2"/>
<dbReference type="FunFam" id="1.25.40.10:FF:000285">
    <property type="entry name" value="Pentatricopeptide repeat-containing protein, chloroplastic"/>
    <property type="match status" value="1"/>
</dbReference>
<dbReference type="InterPro" id="IPR011990">
    <property type="entry name" value="TPR-like_helical_dom_sf"/>
</dbReference>
<dbReference type="Gramene" id="EFJ31243">
    <property type="protein sequence ID" value="EFJ31243"/>
    <property type="gene ID" value="SELMODRAFT_89004"/>
</dbReference>
<dbReference type="PROSITE" id="PS51375">
    <property type="entry name" value="PPR"/>
    <property type="match status" value="3"/>
</dbReference>
<evidence type="ECO:0000313" key="5">
    <source>
        <dbReference type="Proteomes" id="UP000001514"/>
    </source>
</evidence>
<keyword evidence="3" id="KW-0175">Coiled coil</keyword>
<dbReference type="STRING" id="88036.D8R9Z2"/>
<dbReference type="InterPro" id="IPR046960">
    <property type="entry name" value="PPR_At4g14850-like_plant"/>
</dbReference>
<dbReference type="FunCoup" id="D8R9Z2">
    <property type="interactions" value="127"/>
</dbReference>
<dbReference type="Pfam" id="PF13041">
    <property type="entry name" value="PPR_2"/>
    <property type="match status" value="1"/>
</dbReference>
<dbReference type="PANTHER" id="PTHR24015">
    <property type="entry name" value="OS07G0578800 PROTEIN-RELATED"/>
    <property type="match status" value="1"/>
</dbReference>
<dbReference type="eggNOG" id="KOG4197">
    <property type="taxonomic scope" value="Eukaryota"/>
</dbReference>
<dbReference type="Pfam" id="PF20431">
    <property type="entry name" value="E_motif"/>
    <property type="match status" value="1"/>
</dbReference>
<evidence type="ECO:0000256" key="2">
    <source>
        <dbReference type="PROSITE-ProRule" id="PRU00708"/>
    </source>
</evidence>
<dbReference type="HOGENOM" id="CLU_002706_0_6_1"/>
<feature type="repeat" description="PPR" evidence="2">
    <location>
        <begin position="165"/>
        <end position="199"/>
    </location>
</feature>
<organism evidence="5">
    <name type="scientific">Selaginella moellendorffii</name>
    <name type="common">Spikemoss</name>
    <dbReference type="NCBI Taxonomy" id="88036"/>
    <lineage>
        <taxon>Eukaryota</taxon>
        <taxon>Viridiplantae</taxon>
        <taxon>Streptophyta</taxon>
        <taxon>Embryophyta</taxon>
        <taxon>Tracheophyta</taxon>
        <taxon>Lycopodiopsida</taxon>
        <taxon>Selaginellales</taxon>
        <taxon>Selaginellaceae</taxon>
        <taxon>Selaginella</taxon>
    </lineage>
</organism>
<dbReference type="InterPro" id="IPR002885">
    <property type="entry name" value="PPR_rpt"/>
</dbReference>
<evidence type="ECO:0000256" key="1">
    <source>
        <dbReference type="ARBA" id="ARBA00022737"/>
    </source>
</evidence>
<evidence type="ECO:0000313" key="4">
    <source>
        <dbReference type="EMBL" id="EFJ31243.1"/>
    </source>
</evidence>
<evidence type="ECO:0000256" key="3">
    <source>
        <dbReference type="SAM" id="Coils"/>
    </source>
</evidence>
<dbReference type="Pfam" id="PF01535">
    <property type="entry name" value="PPR"/>
    <property type="match status" value="5"/>
</dbReference>
<feature type="repeat" description="PPR" evidence="2">
    <location>
        <begin position="298"/>
        <end position="333"/>
    </location>
</feature>
<dbReference type="InterPro" id="IPR046848">
    <property type="entry name" value="E_motif"/>
</dbReference>
<keyword evidence="1" id="KW-0677">Repeat</keyword>
<proteinExistence type="predicted"/>
<dbReference type="Gene3D" id="1.25.40.10">
    <property type="entry name" value="Tetratricopeptide repeat domain"/>
    <property type="match status" value="3"/>
</dbReference>